<sequence>MSPPSDIELINAATKYFFYKGRGSNSNGSDPILITDLRIKLQDINDKITLAEIEEETYNETYLNLKKNPTTYGLFSKVGLRTTQDWVLAYFFFSYIILSTFIIIVAIKKSVNKIKTFFSVSGIMVGIGFAFFLFVLYSA</sequence>
<organism evidence="2">
    <name type="scientific">viral metagenome</name>
    <dbReference type="NCBI Taxonomy" id="1070528"/>
    <lineage>
        <taxon>unclassified sequences</taxon>
        <taxon>metagenomes</taxon>
        <taxon>organismal metagenomes</taxon>
    </lineage>
</organism>
<name>A0A6C0K467_9ZZZZ</name>
<keyword evidence="1" id="KW-0812">Transmembrane</keyword>
<reference evidence="2" key="1">
    <citation type="journal article" date="2020" name="Nature">
        <title>Giant virus diversity and host interactions through global metagenomics.</title>
        <authorList>
            <person name="Schulz F."/>
            <person name="Roux S."/>
            <person name="Paez-Espino D."/>
            <person name="Jungbluth S."/>
            <person name="Walsh D.A."/>
            <person name="Denef V.J."/>
            <person name="McMahon K.D."/>
            <person name="Konstantinidis K.T."/>
            <person name="Eloe-Fadrosh E.A."/>
            <person name="Kyrpides N.C."/>
            <person name="Woyke T."/>
        </authorList>
    </citation>
    <scope>NUCLEOTIDE SEQUENCE</scope>
    <source>
        <strain evidence="2">GVMAG-S-1101172-89</strain>
    </source>
</reference>
<keyword evidence="1" id="KW-1133">Transmembrane helix</keyword>
<keyword evidence="1" id="KW-0472">Membrane</keyword>
<feature type="transmembrane region" description="Helical" evidence="1">
    <location>
        <begin position="86"/>
        <end position="105"/>
    </location>
</feature>
<dbReference type="AlphaFoldDB" id="A0A6C0K467"/>
<proteinExistence type="predicted"/>
<dbReference type="EMBL" id="MN740810">
    <property type="protein sequence ID" value="QHU12842.1"/>
    <property type="molecule type" value="Genomic_DNA"/>
</dbReference>
<evidence type="ECO:0000256" key="1">
    <source>
        <dbReference type="SAM" id="Phobius"/>
    </source>
</evidence>
<feature type="transmembrane region" description="Helical" evidence="1">
    <location>
        <begin position="117"/>
        <end position="137"/>
    </location>
</feature>
<accession>A0A6C0K467</accession>
<protein>
    <submittedName>
        <fullName evidence="2">Uncharacterized protein</fullName>
    </submittedName>
</protein>
<evidence type="ECO:0000313" key="2">
    <source>
        <dbReference type="EMBL" id="QHU12842.1"/>
    </source>
</evidence>